<dbReference type="RefSeq" id="WP_197446373.1">
    <property type="nucleotide sequence ID" value="NZ_CP036426.1"/>
</dbReference>
<evidence type="ECO:0000256" key="1">
    <source>
        <dbReference type="SAM" id="MobiDB-lite"/>
    </source>
</evidence>
<dbReference type="InterPro" id="IPR011464">
    <property type="entry name" value="DUF1570"/>
</dbReference>
<reference evidence="3 4" key="1">
    <citation type="submission" date="2019-02" db="EMBL/GenBank/DDBJ databases">
        <title>Deep-cultivation of Planctomycetes and their phenomic and genomic characterization uncovers novel biology.</title>
        <authorList>
            <person name="Wiegand S."/>
            <person name="Jogler M."/>
            <person name="Boedeker C."/>
            <person name="Pinto D."/>
            <person name="Vollmers J."/>
            <person name="Rivas-Marin E."/>
            <person name="Kohn T."/>
            <person name="Peeters S.H."/>
            <person name="Heuer A."/>
            <person name="Rast P."/>
            <person name="Oberbeckmann S."/>
            <person name="Bunk B."/>
            <person name="Jeske O."/>
            <person name="Meyerdierks A."/>
            <person name="Storesund J.E."/>
            <person name="Kallscheuer N."/>
            <person name="Luecker S."/>
            <person name="Lage O.M."/>
            <person name="Pohl T."/>
            <person name="Merkel B.J."/>
            <person name="Hornburger P."/>
            <person name="Mueller R.-W."/>
            <person name="Bruemmer F."/>
            <person name="Labrenz M."/>
            <person name="Spormann A.M."/>
            <person name="Op den Camp H."/>
            <person name="Overmann J."/>
            <person name="Amann R."/>
            <person name="Jetten M.S.M."/>
            <person name="Mascher T."/>
            <person name="Medema M.H."/>
            <person name="Devos D.P."/>
            <person name="Kaster A.-K."/>
            <person name="Ovreas L."/>
            <person name="Rohde M."/>
            <person name="Galperin M.Y."/>
            <person name="Jogler C."/>
        </authorList>
    </citation>
    <scope>NUCLEOTIDE SEQUENCE [LARGE SCALE GENOMIC DNA]</scope>
    <source>
        <strain evidence="3 4">ElP</strain>
    </source>
</reference>
<feature type="region of interest" description="Disordered" evidence="1">
    <location>
        <begin position="1"/>
        <end position="56"/>
    </location>
</feature>
<gene>
    <name evidence="3" type="ORF">ElP_53170</name>
</gene>
<protein>
    <recommendedName>
        <fullName evidence="2">DUF1570 domain-containing protein</fullName>
    </recommendedName>
</protein>
<feature type="domain" description="DUF1570" evidence="2">
    <location>
        <begin position="409"/>
        <end position="450"/>
    </location>
</feature>
<dbReference type="EMBL" id="CP036426">
    <property type="protein sequence ID" value="QDV37379.1"/>
    <property type="molecule type" value="Genomic_DNA"/>
</dbReference>
<keyword evidence="4" id="KW-1185">Reference proteome</keyword>
<feature type="compositionally biased region" description="Basic and acidic residues" evidence="1">
    <location>
        <begin position="132"/>
        <end position="147"/>
    </location>
</feature>
<proteinExistence type="predicted"/>
<dbReference type="KEGG" id="tpla:ElP_53170"/>
<feature type="compositionally biased region" description="Basic and acidic residues" evidence="1">
    <location>
        <begin position="105"/>
        <end position="123"/>
    </location>
</feature>
<accession>A0A518H960</accession>
<name>A0A518H960_9BACT</name>
<evidence type="ECO:0000259" key="2">
    <source>
        <dbReference type="Pfam" id="PF07607"/>
    </source>
</evidence>
<organism evidence="3 4">
    <name type="scientific">Tautonia plasticadhaerens</name>
    <dbReference type="NCBI Taxonomy" id="2527974"/>
    <lineage>
        <taxon>Bacteria</taxon>
        <taxon>Pseudomonadati</taxon>
        <taxon>Planctomycetota</taxon>
        <taxon>Planctomycetia</taxon>
        <taxon>Isosphaerales</taxon>
        <taxon>Isosphaeraceae</taxon>
        <taxon>Tautonia</taxon>
    </lineage>
</organism>
<evidence type="ECO:0000313" key="3">
    <source>
        <dbReference type="EMBL" id="QDV37379.1"/>
    </source>
</evidence>
<feature type="region of interest" description="Disordered" evidence="1">
    <location>
        <begin position="95"/>
        <end position="176"/>
    </location>
</feature>
<evidence type="ECO:0000313" key="4">
    <source>
        <dbReference type="Proteomes" id="UP000317835"/>
    </source>
</evidence>
<feature type="compositionally biased region" description="Basic and acidic residues" evidence="1">
    <location>
        <begin position="1"/>
        <end position="22"/>
    </location>
</feature>
<dbReference type="Pfam" id="PF07607">
    <property type="entry name" value="DUF1570"/>
    <property type="match status" value="1"/>
</dbReference>
<dbReference type="AlphaFoldDB" id="A0A518H960"/>
<dbReference type="Proteomes" id="UP000317835">
    <property type="component" value="Chromosome"/>
</dbReference>
<sequence length="667" mass="73899">MSCEKDLILVPDAHRPDPRQPEESPWPTGTGMGTSTAAEPPRTDTMPEDPCPFDPRALRRSARLRGLREAGLLSTLTAVMGITAFHAWHDTIAPGLIDGPPQMAERVDRRDGPSLRVRNIPDRRRPRQLESAGDRPVLHRARPRPEPIEEQQQVPPPVVEEASGAGLAAPTVQAPPVPPHQPIRAIEPATIPDVQGLDALPHLPVPLEYQPSPAPAPVAGNGSPIVPIGPAGGPDAPRLLVGDDAGRVLVSRLYARAPSGPVVILPDGSLGWPEGEVPTDRPFRPWTPRQLGHALRSGRFQGFRAIEREPYLVLTQGSESFARDAAELLQGLFHDLIECLDDGGLPVVEPEFPLVAIIFRDEDAFREYRPVDRDVRAYYEITTNRIILYEHSAQDLRAPELTALRRPQTIAHEGVHQILQNVGVQPRLASWPAWLVEGLAEYYAPTALPDDQPHGSPCRGDYGRRNFGRVNPFHMATLIDLQDPAALLTHLRGPGPGLASPSWTQLGPEKPWVAHLMLRTDLSPTDYALAWSLTHYLAHNHPDEFRSYLLALAQFPPLEPRTSEQHFKGFTTAFGQSARSLARRVDRHLASLRYERVPFYAVRFEQPTAQGYIRRGVLVSPSPTMISQWLEAQALPEGLPLTWWASPFDSRNRARLACESWLFSPHP</sequence>